<dbReference type="InterPro" id="IPR014718">
    <property type="entry name" value="GH-type_carb-bd"/>
</dbReference>
<gene>
    <name evidence="8" type="ORF">CSC94_16580</name>
</gene>
<evidence type="ECO:0000256" key="6">
    <source>
        <dbReference type="SAM" id="SignalP"/>
    </source>
</evidence>
<dbReference type="SUPFAM" id="SSF74650">
    <property type="entry name" value="Galactose mutarotase-like"/>
    <property type="match status" value="1"/>
</dbReference>
<dbReference type="Gene3D" id="2.60.40.10">
    <property type="entry name" value="Immunoglobulins"/>
    <property type="match status" value="1"/>
</dbReference>
<dbReference type="SUPFAM" id="SSF81296">
    <property type="entry name" value="E set domains"/>
    <property type="match status" value="1"/>
</dbReference>
<dbReference type="Pfam" id="PF04349">
    <property type="entry name" value="MdoG"/>
    <property type="match status" value="1"/>
</dbReference>
<dbReference type="UniPathway" id="UPA00637"/>
<dbReference type="GO" id="GO:0030246">
    <property type="term" value="F:carbohydrate binding"/>
    <property type="evidence" value="ECO:0007669"/>
    <property type="project" value="InterPro"/>
</dbReference>
<evidence type="ECO:0000313" key="8">
    <source>
        <dbReference type="EMBL" id="PHP65934.1"/>
    </source>
</evidence>
<evidence type="ECO:0000256" key="5">
    <source>
        <dbReference type="ARBA" id="ARBA00022764"/>
    </source>
</evidence>
<dbReference type="InterPro" id="IPR011013">
    <property type="entry name" value="Gal_mutarotase_sf_dom"/>
</dbReference>
<dbReference type="InterPro" id="IPR014438">
    <property type="entry name" value="Glucan_biosyn_MdoG/MdoD"/>
</dbReference>
<dbReference type="InterPro" id="IPR007444">
    <property type="entry name" value="Glucan_biosyn_MdoG_C"/>
</dbReference>
<sequence>MQRRQFNVAMALGLLATTTLARSALAQDGGGKAAEAADDAIAFDFETLTGAAKTKAGQAFAPPSEELPEALAALNYDDYRHIAYDPDRTVWRGNESFELQAFHMGWLFRSPVNVFTVSGGQARPVRFTAKDFIYREPLDAEKLQQVDMPGVAGFRILYPLNNAGVMDELVAFQGASYFRALGRGSRYGLSARGLAINTATEVDEEFPRFSDFYVEKPERGDGVLTVYALMDSPSVTGAYRFVITPGDTTQIEVTARIFLREDVSRLGIAPLTSMFLFNGVNRHAFDDYRESVHDSEGLKIVRADGEEMWRSLNNPTRLASSFFNETNPRGFGLFQRSRAFDDYQDAGAHYEMRPSVLVEPLGEWGPGMIGLIEIPTELEVNDNIVVLWIPEGEAKAGQSHEFRYRLTWGSIEEDRSRLARVVEISSGDGGVSGVQAEDKQSTRKFVIDFEGGPLGNLPPEADVKAAVSVSAGKVAHATVSQVETTHRWRMVIDLELPEDGPVEINAYLDQRSVRISENWLIQWRKGDEQRS</sequence>
<dbReference type="RefSeq" id="WP_099307485.1">
    <property type="nucleotide sequence ID" value="NZ_PDVP01000011.1"/>
</dbReference>
<reference evidence="8 9" key="1">
    <citation type="submission" date="2017-10" db="EMBL/GenBank/DDBJ databases">
        <title>Sedimentibacterium mangrovi gen. nov., sp. nov., a novel member of family Phyllobacteriacea isolated from mangrove sediment.</title>
        <authorList>
            <person name="Liao H."/>
            <person name="Tian Y."/>
        </authorList>
    </citation>
    <scope>NUCLEOTIDE SEQUENCE [LARGE SCALE GENOMIC DNA]</scope>
    <source>
        <strain evidence="8 9">X9-2-2</strain>
    </source>
</reference>
<keyword evidence="4 6" id="KW-0732">Signal</keyword>
<comment type="caution">
    <text evidence="8">The sequence shown here is derived from an EMBL/GenBank/DDBJ whole genome shotgun (WGS) entry which is preliminary data.</text>
</comment>
<dbReference type="GO" id="GO:0030288">
    <property type="term" value="C:outer membrane-bounded periplasmic space"/>
    <property type="evidence" value="ECO:0007669"/>
    <property type="project" value="TreeGrafter"/>
</dbReference>
<dbReference type="AlphaFoldDB" id="A0A2G1QKD8"/>
<evidence type="ECO:0000259" key="7">
    <source>
        <dbReference type="Pfam" id="PF04349"/>
    </source>
</evidence>
<dbReference type="PANTHER" id="PTHR30504">
    <property type="entry name" value="GLUCANS BIOSYNTHESIS PROTEIN"/>
    <property type="match status" value="1"/>
</dbReference>
<keyword evidence="9" id="KW-1185">Reference proteome</keyword>
<organism evidence="8 9">
    <name type="scientific">Zhengella mangrovi</name>
    <dbReference type="NCBI Taxonomy" id="1982044"/>
    <lineage>
        <taxon>Bacteria</taxon>
        <taxon>Pseudomonadati</taxon>
        <taxon>Pseudomonadota</taxon>
        <taxon>Alphaproteobacteria</taxon>
        <taxon>Hyphomicrobiales</taxon>
        <taxon>Notoacmeibacteraceae</taxon>
        <taxon>Zhengella</taxon>
    </lineage>
</organism>
<comment type="subcellular location">
    <subcellularLocation>
        <location evidence="1">Periplasm</location>
    </subcellularLocation>
</comment>
<feature type="domain" description="Glucan biosynthesis periplasmic MdoG C-terminal" evidence="7">
    <location>
        <begin position="43"/>
        <end position="523"/>
    </location>
</feature>
<dbReference type="FunFam" id="2.70.98.10:FF:000001">
    <property type="entry name" value="Glucans biosynthesis protein G"/>
    <property type="match status" value="1"/>
</dbReference>
<dbReference type="GO" id="GO:0051274">
    <property type="term" value="P:beta-glucan biosynthetic process"/>
    <property type="evidence" value="ECO:0007669"/>
    <property type="project" value="TreeGrafter"/>
</dbReference>
<dbReference type="PIRSF" id="PIRSF006281">
    <property type="entry name" value="MdoG"/>
    <property type="match status" value="1"/>
</dbReference>
<dbReference type="Proteomes" id="UP000221168">
    <property type="component" value="Unassembled WGS sequence"/>
</dbReference>
<evidence type="ECO:0000256" key="2">
    <source>
        <dbReference type="ARBA" id="ARBA00005001"/>
    </source>
</evidence>
<dbReference type="InterPro" id="IPR013783">
    <property type="entry name" value="Ig-like_fold"/>
</dbReference>
<dbReference type="Gene3D" id="2.70.98.10">
    <property type="match status" value="1"/>
</dbReference>
<dbReference type="GO" id="GO:0003824">
    <property type="term" value="F:catalytic activity"/>
    <property type="evidence" value="ECO:0007669"/>
    <property type="project" value="InterPro"/>
</dbReference>
<feature type="signal peptide" evidence="6">
    <location>
        <begin position="1"/>
        <end position="26"/>
    </location>
</feature>
<evidence type="ECO:0000256" key="1">
    <source>
        <dbReference type="ARBA" id="ARBA00004418"/>
    </source>
</evidence>
<proteinExistence type="inferred from homology"/>
<feature type="chain" id="PRO_5013619080" evidence="6">
    <location>
        <begin position="27"/>
        <end position="531"/>
    </location>
</feature>
<accession>A0A2G1QKD8</accession>
<comment type="similarity">
    <text evidence="3">Belongs to the OpgD/OpgG family.</text>
</comment>
<dbReference type="OrthoDB" id="9777817at2"/>
<dbReference type="EMBL" id="PDVP01000011">
    <property type="protein sequence ID" value="PHP65934.1"/>
    <property type="molecule type" value="Genomic_DNA"/>
</dbReference>
<name>A0A2G1QKD8_9HYPH</name>
<protein>
    <submittedName>
        <fullName evidence="8">Glucan biosynthesis protein D</fullName>
    </submittedName>
</protein>
<dbReference type="InterPro" id="IPR014756">
    <property type="entry name" value="Ig_E-set"/>
</dbReference>
<dbReference type="PANTHER" id="PTHR30504:SF3">
    <property type="entry name" value="GLUCANS BIOSYNTHESIS PROTEIN D"/>
    <property type="match status" value="1"/>
</dbReference>
<comment type="pathway">
    <text evidence="2">Glycan metabolism; osmoregulated periplasmic glucan (OPG) biosynthesis.</text>
</comment>
<evidence type="ECO:0000256" key="4">
    <source>
        <dbReference type="ARBA" id="ARBA00022729"/>
    </source>
</evidence>
<keyword evidence="5" id="KW-0574">Periplasm</keyword>
<evidence type="ECO:0000313" key="9">
    <source>
        <dbReference type="Proteomes" id="UP000221168"/>
    </source>
</evidence>
<evidence type="ECO:0000256" key="3">
    <source>
        <dbReference type="ARBA" id="ARBA00009284"/>
    </source>
</evidence>